<dbReference type="Proteomes" id="UP000245137">
    <property type="component" value="Unassembled WGS sequence"/>
</dbReference>
<dbReference type="AlphaFoldDB" id="A0A2U1SST0"/>
<evidence type="ECO:0000313" key="2">
    <source>
        <dbReference type="Proteomes" id="UP000245137"/>
    </source>
</evidence>
<keyword evidence="2" id="KW-1185">Reference proteome</keyword>
<comment type="caution">
    <text evidence="1">The sequence shown here is derived from an EMBL/GenBank/DDBJ whole genome shotgun (WGS) entry which is preliminary data.</text>
</comment>
<dbReference type="EMBL" id="PUIV01000006">
    <property type="protein sequence ID" value="PWB94676.1"/>
    <property type="molecule type" value="Genomic_DNA"/>
</dbReference>
<accession>A0A2U1SST0</accession>
<proteinExistence type="predicted"/>
<sequence>MAIIKLYRVTSDHKALIALALLNAGVKARLRVFPTSIRVCFDGSQAAVLDTLNGLGFRNAAGGEFSRFSFNQPREIFVHLIAG</sequence>
<protein>
    <submittedName>
        <fullName evidence="1">Uncharacterized protein</fullName>
    </submittedName>
</protein>
<reference evidence="1 2" key="1">
    <citation type="journal article" date="2018" name="Appl. Microbiol. Biotechnol.">
        <title>Co-cultivation of the strictly anaerobic methanogen Methanosarcina barkeri with aerobic methanotrophs in an oxygen-limited membrane bioreactor.</title>
        <authorList>
            <person name="In 't Zandt M.H."/>
            <person name="van den Bosch T.J.M."/>
            <person name="Rijkers R."/>
            <person name="van Kessel M.A.H.J."/>
            <person name="Jetten M.S.M."/>
            <person name="Welte C.U."/>
        </authorList>
    </citation>
    <scope>NUCLEOTIDE SEQUENCE [LARGE SCALE GENOMIC DNA]</scope>
    <source>
        <strain evidence="1 2">DSM 17706</strain>
    </source>
</reference>
<evidence type="ECO:0000313" key="1">
    <source>
        <dbReference type="EMBL" id="PWB94676.1"/>
    </source>
</evidence>
<name>A0A2U1SST0_METSR</name>
<dbReference type="RefSeq" id="WP_108916429.1">
    <property type="nucleotide sequence ID" value="NZ_BGJY01000018.1"/>
</dbReference>
<gene>
    <name evidence="1" type="ORF">C5689_06325</name>
</gene>
<organism evidence="1 2">
    <name type="scientific">Methylosinus sporium</name>
    <dbReference type="NCBI Taxonomy" id="428"/>
    <lineage>
        <taxon>Bacteria</taxon>
        <taxon>Pseudomonadati</taxon>
        <taxon>Pseudomonadota</taxon>
        <taxon>Alphaproteobacteria</taxon>
        <taxon>Hyphomicrobiales</taxon>
        <taxon>Methylocystaceae</taxon>
        <taxon>Methylosinus</taxon>
    </lineage>
</organism>